<protein>
    <submittedName>
        <fullName evidence="2">Uncharacterized protein</fullName>
    </submittedName>
</protein>
<gene>
    <name evidence="4" type="ORF">AB205_0058150</name>
    <name evidence="2" type="ORF">AB205_0151700</name>
    <name evidence="3" type="ORF">AB205_0162150</name>
</gene>
<dbReference type="EMBL" id="KZ059730">
    <property type="protein sequence ID" value="PIO13550.1"/>
    <property type="molecule type" value="Genomic_DNA"/>
</dbReference>
<sequence length="117" mass="12850">MSYNKSESSAVTVNPILTRKGLYNAVIVKNTQSTECRIQHQGKWVTSQKNSLADADHGIQATGIETTDADDENCLEQPAEATDTYINALSLTVLGMRVLFIKILVFNFLLSVTVICL</sequence>
<accession>A0A2G9QD71</accession>
<name>A0A2G9QD71_AQUCT</name>
<keyword evidence="1" id="KW-0472">Membrane</keyword>
<evidence type="ECO:0000313" key="3">
    <source>
        <dbReference type="EMBL" id="PIO13654.1"/>
    </source>
</evidence>
<organism evidence="2 5">
    <name type="scientific">Aquarana catesbeiana</name>
    <name type="common">American bullfrog</name>
    <name type="synonym">Rana catesbeiana</name>
    <dbReference type="NCBI Taxonomy" id="8400"/>
    <lineage>
        <taxon>Eukaryota</taxon>
        <taxon>Metazoa</taxon>
        <taxon>Chordata</taxon>
        <taxon>Craniata</taxon>
        <taxon>Vertebrata</taxon>
        <taxon>Euteleostomi</taxon>
        <taxon>Amphibia</taxon>
        <taxon>Batrachia</taxon>
        <taxon>Anura</taxon>
        <taxon>Neobatrachia</taxon>
        <taxon>Ranoidea</taxon>
        <taxon>Ranidae</taxon>
        <taxon>Aquarana</taxon>
    </lineage>
</organism>
<proteinExistence type="predicted"/>
<reference evidence="2" key="2">
    <citation type="submission" date="2017-08" db="EMBL/GenBank/DDBJ databases">
        <title>Assembly of the North American Bullfrog Genome.</title>
        <authorList>
            <person name="Warren R.L."/>
            <person name="Vandervalk B.P."/>
            <person name="Kucuk E."/>
            <person name="Birol I."/>
            <person name="Helbing C."/>
            <person name="Pandoh P."/>
            <person name="Behsaz B."/>
            <person name="Mohamadi H."/>
            <person name="Chu J."/>
            <person name="Jackman S."/>
            <person name="Hammond S.A."/>
            <person name="Veldhoen N."/>
            <person name="Kirk H."/>
            <person name="Zhao Y."/>
            <person name="Coope R."/>
            <person name="Pleasance S."/>
            <person name="Moore R."/>
            <person name="Holt R."/>
        </authorList>
    </citation>
    <scope>NUCLEOTIDE SEQUENCE</scope>
    <source>
        <strain evidence="2">Bruno</strain>
        <tissue evidence="2">Liver</tissue>
    </source>
</reference>
<keyword evidence="1" id="KW-0812">Transmembrane</keyword>
<feature type="transmembrane region" description="Helical" evidence="1">
    <location>
        <begin position="94"/>
        <end position="116"/>
    </location>
</feature>
<dbReference type="OrthoDB" id="9945861at2759"/>
<reference evidence="5" key="1">
    <citation type="journal article" date="2017" name="Nat. Commun.">
        <title>The North American bullfrog draft genome provides insight into hormonal regulation of long noncoding RNA.</title>
        <authorList>
            <person name="Hammond S.A."/>
            <person name="Warren R.L."/>
            <person name="Vandervalk B.P."/>
            <person name="Kucuk E."/>
            <person name="Khan H."/>
            <person name="Gibb E.A."/>
            <person name="Pandoh P."/>
            <person name="Kirk H."/>
            <person name="Zhao Y."/>
            <person name="Jones M."/>
            <person name="Mungall A.J."/>
            <person name="Coope R."/>
            <person name="Pleasance S."/>
            <person name="Moore R.A."/>
            <person name="Holt R.A."/>
            <person name="Round J.M."/>
            <person name="Ohora S."/>
            <person name="Walle B.V."/>
            <person name="Veldhoen N."/>
            <person name="Helbing C.C."/>
            <person name="Birol I."/>
        </authorList>
    </citation>
    <scope>NUCLEOTIDE SEQUENCE [LARGE SCALE GENOMIC DNA]</scope>
</reference>
<evidence type="ECO:0000313" key="2">
    <source>
        <dbReference type="EMBL" id="PIO13550.1"/>
    </source>
</evidence>
<dbReference type="EMBL" id="KZ027175">
    <property type="protein sequence ID" value="PIO13654.1"/>
    <property type="molecule type" value="Genomic_DNA"/>
</dbReference>
<keyword evidence="5" id="KW-1185">Reference proteome</keyword>
<keyword evidence="1" id="KW-1133">Transmembrane helix</keyword>
<evidence type="ECO:0000313" key="5">
    <source>
        <dbReference type="Proteomes" id="UP000228934"/>
    </source>
</evidence>
<dbReference type="EMBL" id="KZ059661">
    <property type="protein sequence ID" value="PIO13862.1"/>
    <property type="molecule type" value="Genomic_DNA"/>
</dbReference>
<evidence type="ECO:0000256" key="1">
    <source>
        <dbReference type="SAM" id="Phobius"/>
    </source>
</evidence>
<dbReference type="AlphaFoldDB" id="A0A2G9QD71"/>
<evidence type="ECO:0000313" key="4">
    <source>
        <dbReference type="EMBL" id="PIO13862.1"/>
    </source>
</evidence>
<dbReference type="Proteomes" id="UP000228934">
    <property type="component" value="Unassembled WGS sequence"/>
</dbReference>